<dbReference type="SMART" id="SM00355">
    <property type="entry name" value="ZnF_C2H2"/>
    <property type="match status" value="2"/>
</dbReference>
<dbReference type="Gene3D" id="3.30.160.60">
    <property type="entry name" value="Classic Zinc Finger"/>
    <property type="match status" value="1"/>
</dbReference>
<evidence type="ECO:0000313" key="6">
    <source>
        <dbReference type="EMBL" id="ACO15552.1"/>
    </source>
</evidence>
<dbReference type="GO" id="GO:0008270">
    <property type="term" value="F:zinc ion binding"/>
    <property type="evidence" value="ECO:0007669"/>
    <property type="project" value="UniProtKB-KW"/>
</dbReference>
<dbReference type="PANTHER" id="PTHR23110">
    <property type="entry name" value="BTB DOMAIN TRANSCRIPTION FACTOR"/>
    <property type="match status" value="1"/>
</dbReference>
<accession>C1C2P9</accession>
<dbReference type="EMBL" id="BT081128">
    <property type="protein sequence ID" value="ACO15552.1"/>
    <property type="molecule type" value="mRNA"/>
</dbReference>
<dbReference type="GO" id="GO:0048666">
    <property type="term" value="P:neuron development"/>
    <property type="evidence" value="ECO:0007669"/>
    <property type="project" value="UniProtKB-ARBA"/>
</dbReference>
<protein>
    <submittedName>
        <fullName evidence="6">Longitudinals lacking protein-like</fullName>
    </submittedName>
</protein>
<dbReference type="InterPro" id="IPR013087">
    <property type="entry name" value="Znf_C2H2_type"/>
</dbReference>
<dbReference type="InterPro" id="IPR011333">
    <property type="entry name" value="SKP1/BTB/POZ_sf"/>
</dbReference>
<dbReference type="PROSITE" id="PS00028">
    <property type="entry name" value="ZINC_FINGER_C2H2_1"/>
    <property type="match status" value="1"/>
</dbReference>
<dbReference type="SMART" id="SM00225">
    <property type="entry name" value="BTB"/>
    <property type="match status" value="1"/>
</dbReference>
<dbReference type="SUPFAM" id="SSF54695">
    <property type="entry name" value="POZ domain"/>
    <property type="match status" value="1"/>
</dbReference>
<keyword evidence="2" id="KW-0862">Zinc</keyword>
<dbReference type="InterPro" id="IPR051095">
    <property type="entry name" value="Dros_DevTransReg"/>
</dbReference>
<feature type="domain" description="C2H2-type" evidence="5">
    <location>
        <begin position="285"/>
        <end position="313"/>
    </location>
</feature>
<dbReference type="GO" id="GO:0048513">
    <property type="term" value="P:animal organ development"/>
    <property type="evidence" value="ECO:0007669"/>
    <property type="project" value="UniProtKB-ARBA"/>
</dbReference>
<sequence length="316" mass="35899">MGSSAQQEVFVRWNDFSQNFKEGFCDLRENEELFDITLAASDYRVIRAHKVILCACSSFFRSLLRNVSSAQQTHPLIYLRGIDFHHLEAILSFIYNGEVKVCQEDLSELLAVARESEIKGLSNSLDPKQTFVPQRVIKEERQDVLLDSGGSSSSVGGKGGFAQSGHDEASDEFDEDGFVDDPILATQFIDTDDDPPCDNNDDGMELLMDMKNDESVFNESESLKGLNYASQKSGYTQALNSEISKCFHLHQELKKYLCKMCEYTSPRRDTMRSHVEAMHIITDGFECAICGKIYKTRNSLKTHKIRTHKRKKHHFP</sequence>
<dbReference type="GO" id="GO:0003006">
    <property type="term" value="P:developmental process involved in reproduction"/>
    <property type="evidence" value="ECO:0007669"/>
    <property type="project" value="UniProtKB-ARBA"/>
</dbReference>
<reference evidence="6" key="1">
    <citation type="submission" date="2009-03" db="EMBL/GenBank/DDBJ databases">
        <title>Caligus clemensi ESTs and full-length cDNAs.</title>
        <authorList>
            <person name="Yasuike M."/>
            <person name="von Schalburg K."/>
            <person name="Cooper G."/>
            <person name="Leong J."/>
            <person name="Jones S.R.M."/>
            <person name="Koop B.F."/>
        </authorList>
    </citation>
    <scope>NUCLEOTIDE SEQUENCE</scope>
    <source>
        <tissue evidence="6">Whole</tissue>
    </source>
</reference>
<evidence type="ECO:0000259" key="4">
    <source>
        <dbReference type="PROSITE" id="PS50097"/>
    </source>
</evidence>
<dbReference type="PROSITE" id="PS50097">
    <property type="entry name" value="BTB"/>
    <property type="match status" value="1"/>
</dbReference>
<dbReference type="Pfam" id="PF00096">
    <property type="entry name" value="zf-C2H2"/>
    <property type="match status" value="1"/>
</dbReference>
<dbReference type="CDD" id="cd18315">
    <property type="entry name" value="BTB_POZ_BAB-like"/>
    <property type="match status" value="1"/>
</dbReference>
<dbReference type="PROSITE" id="PS50157">
    <property type="entry name" value="ZINC_FINGER_C2H2_2"/>
    <property type="match status" value="1"/>
</dbReference>
<organism evidence="6">
    <name type="scientific">Caligus clemensi</name>
    <name type="common">Sea louse</name>
    <dbReference type="NCBI Taxonomy" id="344056"/>
    <lineage>
        <taxon>Eukaryota</taxon>
        <taxon>Metazoa</taxon>
        <taxon>Ecdysozoa</taxon>
        <taxon>Arthropoda</taxon>
        <taxon>Crustacea</taxon>
        <taxon>Multicrustacea</taxon>
        <taxon>Hexanauplia</taxon>
        <taxon>Copepoda</taxon>
        <taxon>Siphonostomatoida</taxon>
        <taxon>Caligidae</taxon>
        <taxon>Caligus</taxon>
    </lineage>
</organism>
<dbReference type="InterPro" id="IPR000210">
    <property type="entry name" value="BTB/POZ_dom"/>
</dbReference>
<dbReference type="SUPFAM" id="SSF57667">
    <property type="entry name" value="beta-beta-alpha zinc fingers"/>
    <property type="match status" value="1"/>
</dbReference>
<proteinExistence type="evidence at transcript level"/>
<dbReference type="PANTHER" id="PTHR23110:SF98">
    <property type="entry name" value="PRE-LOLA-G, ISOFORM C-RELATED"/>
    <property type="match status" value="1"/>
</dbReference>
<keyword evidence="1" id="KW-0539">Nucleus</keyword>
<dbReference type="Pfam" id="PF00651">
    <property type="entry name" value="BTB"/>
    <property type="match status" value="1"/>
</dbReference>
<feature type="region of interest" description="Disordered" evidence="3">
    <location>
        <begin position="147"/>
        <end position="176"/>
    </location>
</feature>
<dbReference type="GO" id="GO:0005634">
    <property type="term" value="C:nucleus"/>
    <property type="evidence" value="ECO:0007669"/>
    <property type="project" value="TreeGrafter"/>
</dbReference>
<dbReference type="InterPro" id="IPR036236">
    <property type="entry name" value="Znf_C2H2_sf"/>
</dbReference>
<name>C1C2P9_CALCM</name>
<keyword evidence="2" id="KW-0479">Metal-binding</keyword>
<gene>
    <name evidence="6" type="primary">LOLAL</name>
</gene>
<evidence type="ECO:0000256" key="2">
    <source>
        <dbReference type="PROSITE-ProRule" id="PRU00042"/>
    </source>
</evidence>
<keyword evidence="2" id="KW-0863">Zinc-finger</keyword>
<evidence type="ECO:0000256" key="3">
    <source>
        <dbReference type="SAM" id="MobiDB-lite"/>
    </source>
</evidence>
<dbReference type="Gene3D" id="3.30.710.10">
    <property type="entry name" value="Potassium Channel Kv1.1, Chain A"/>
    <property type="match status" value="1"/>
</dbReference>
<evidence type="ECO:0000259" key="5">
    <source>
        <dbReference type="PROSITE" id="PS50157"/>
    </source>
</evidence>
<evidence type="ECO:0000256" key="1">
    <source>
        <dbReference type="ARBA" id="ARBA00023242"/>
    </source>
</evidence>
<feature type="domain" description="BTB" evidence="4">
    <location>
        <begin position="34"/>
        <end position="103"/>
    </location>
</feature>
<dbReference type="AlphaFoldDB" id="C1C2P9"/>
<dbReference type="GO" id="GO:0006357">
    <property type="term" value="P:regulation of transcription by RNA polymerase II"/>
    <property type="evidence" value="ECO:0007669"/>
    <property type="project" value="TreeGrafter"/>
</dbReference>